<feature type="compositionally biased region" description="Basic and acidic residues" evidence="1">
    <location>
        <begin position="1"/>
        <end position="11"/>
    </location>
</feature>
<dbReference type="OrthoDB" id="1930729at2759"/>
<evidence type="ECO:0000256" key="1">
    <source>
        <dbReference type="SAM" id="MobiDB-lite"/>
    </source>
</evidence>
<gene>
    <name evidence="2" type="ORF">FNV43_RR00743</name>
</gene>
<dbReference type="EMBL" id="VOIH02000001">
    <property type="protein sequence ID" value="KAF3456099.1"/>
    <property type="molecule type" value="Genomic_DNA"/>
</dbReference>
<evidence type="ECO:0000313" key="2">
    <source>
        <dbReference type="EMBL" id="KAF3456099.1"/>
    </source>
</evidence>
<dbReference type="AlphaFoldDB" id="A0A8K0HPQ6"/>
<proteinExistence type="predicted"/>
<evidence type="ECO:0000313" key="3">
    <source>
        <dbReference type="Proteomes" id="UP000796880"/>
    </source>
</evidence>
<protein>
    <submittedName>
        <fullName evidence="2">Uncharacterized protein</fullName>
    </submittedName>
</protein>
<organism evidence="2 3">
    <name type="scientific">Rhamnella rubrinervis</name>
    <dbReference type="NCBI Taxonomy" id="2594499"/>
    <lineage>
        <taxon>Eukaryota</taxon>
        <taxon>Viridiplantae</taxon>
        <taxon>Streptophyta</taxon>
        <taxon>Embryophyta</taxon>
        <taxon>Tracheophyta</taxon>
        <taxon>Spermatophyta</taxon>
        <taxon>Magnoliopsida</taxon>
        <taxon>eudicotyledons</taxon>
        <taxon>Gunneridae</taxon>
        <taxon>Pentapetalae</taxon>
        <taxon>rosids</taxon>
        <taxon>fabids</taxon>
        <taxon>Rosales</taxon>
        <taxon>Rhamnaceae</taxon>
        <taxon>rhamnoid group</taxon>
        <taxon>Rhamneae</taxon>
        <taxon>Rhamnella</taxon>
    </lineage>
</organism>
<accession>A0A8K0HPQ6</accession>
<reference evidence="2" key="1">
    <citation type="submission" date="2020-03" db="EMBL/GenBank/DDBJ databases">
        <title>A high-quality chromosome-level genome assembly of a woody plant with both climbing and erect habits, Rhamnella rubrinervis.</title>
        <authorList>
            <person name="Lu Z."/>
            <person name="Yang Y."/>
            <person name="Zhu X."/>
            <person name="Sun Y."/>
        </authorList>
    </citation>
    <scope>NUCLEOTIDE SEQUENCE</scope>
    <source>
        <strain evidence="2">BYM</strain>
        <tissue evidence="2">Leaf</tissue>
    </source>
</reference>
<dbReference type="Proteomes" id="UP000796880">
    <property type="component" value="Unassembled WGS sequence"/>
</dbReference>
<keyword evidence="3" id="KW-1185">Reference proteome</keyword>
<sequence>MDSRSRPDRQMARPSPNSPFNTERQIGSPILHCSPNFPEQTMPPASIRLAAALVPHHKLISIGTDNGKLLNGSPLLLDIGHLKAVFPLMSKFPEQQYNLGPRSGRSDRFKACFAFYIVNRLVEHDKYHAHPTNNSNLDAIDVIKNKPAWISLASWIEVFEIKTARLCGGFIHHLLLHQVESR</sequence>
<name>A0A8K0HPQ6_9ROSA</name>
<feature type="region of interest" description="Disordered" evidence="1">
    <location>
        <begin position="1"/>
        <end position="37"/>
    </location>
</feature>
<comment type="caution">
    <text evidence="2">The sequence shown here is derived from an EMBL/GenBank/DDBJ whole genome shotgun (WGS) entry which is preliminary data.</text>
</comment>